<name>A0A4R1SB84_HYDET</name>
<dbReference type="InterPro" id="IPR031330">
    <property type="entry name" value="Gly_Hdrlase_35_cat"/>
</dbReference>
<dbReference type="InterPro" id="IPR037110">
    <property type="entry name" value="Betagal_dom2_sf"/>
</dbReference>
<evidence type="ECO:0000313" key="2">
    <source>
        <dbReference type="EMBL" id="TCL76260.1"/>
    </source>
</evidence>
<dbReference type="EMBL" id="SLUN01000002">
    <property type="protein sequence ID" value="TCL76260.1"/>
    <property type="molecule type" value="Genomic_DNA"/>
</dbReference>
<organism evidence="2 3">
    <name type="scientific">Hydrogenispora ethanolica</name>
    <dbReference type="NCBI Taxonomy" id="1082276"/>
    <lineage>
        <taxon>Bacteria</taxon>
        <taxon>Bacillati</taxon>
        <taxon>Bacillota</taxon>
        <taxon>Hydrogenispora</taxon>
    </lineage>
</organism>
<dbReference type="Gene3D" id="2.102.20.10">
    <property type="entry name" value="Beta-galactosidase, domain 2"/>
    <property type="match status" value="1"/>
</dbReference>
<evidence type="ECO:0000259" key="1">
    <source>
        <dbReference type="Pfam" id="PF01301"/>
    </source>
</evidence>
<protein>
    <submittedName>
        <fullName evidence="2">Glycosyl hydrolase family 35</fullName>
    </submittedName>
</protein>
<dbReference type="InterPro" id="IPR017853">
    <property type="entry name" value="GH"/>
</dbReference>
<dbReference type="Proteomes" id="UP000295008">
    <property type="component" value="Unassembled WGS sequence"/>
</dbReference>
<keyword evidence="3" id="KW-1185">Reference proteome</keyword>
<dbReference type="GO" id="GO:0016787">
    <property type="term" value="F:hydrolase activity"/>
    <property type="evidence" value="ECO:0007669"/>
    <property type="project" value="UniProtKB-KW"/>
</dbReference>
<dbReference type="AlphaFoldDB" id="A0A4R1SB84"/>
<reference evidence="2 3" key="1">
    <citation type="submission" date="2019-03" db="EMBL/GenBank/DDBJ databases">
        <title>Genomic Encyclopedia of Type Strains, Phase IV (KMG-IV): sequencing the most valuable type-strain genomes for metagenomic binning, comparative biology and taxonomic classification.</title>
        <authorList>
            <person name="Goeker M."/>
        </authorList>
    </citation>
    <scope>NUCLEOTIDE SEQUENCE [LARGE SCALE GENOMIC DNA]</scope>
    <source>
        <strain evidence="2 3">LX-B</strain>
    </source>
</reference>
<dbReference type="SUPFAM" id="SSF51445">
    <property type="entry name" value="(Trans)glycosidases"/>
    <property type="match status" value="1"/>
</dbReference>
<comment type="caution">
    <text evidence="2">The sequence shown here is derived from an EMBL/GenBank/DDBJ whole genome shotgun (WGS) entry which is preliminary data.</text>
</comment>
<proteinExistence type="predicted"/>
<sequence length="564" mass="62413">MLRELARECGLEPAFYTSTGWGGAPVLEGEILPLYGGYAFTPWNIRADCPEQEPTHEYLFQNYHDARARCHGFDPPYSPEAYPYACCEMGGGMQCWYQARFVVPAASVTAMTLVKIAGGCNFVGYYVFHGGSQPRGKHGFLNERTNPKISYDYQAPLGEFGQVRDSYRQLKLIFMFLEEFGTLLCPMATVLPEGAVAIAPRDTAPLRYAARAAGGRGFLFLNNYQDHVAMPDRRDLQFRLELPGEIITLPRRGGLTLRRDLSAILPFNLDLDGITLKYATAQPVTCIRQPEAAVCTWFFFAPEGMTAEYALETEETDGIAVTGGTVERAGRAAWIAVEPGKESLITLTRADGSRLRLSTLTWAEAMGMWKVRLWGAERILLSDADLRVQADSLLLRRTGDEAMRLAVFPCEAAALESNCGRAAGEAVGIFREFSFRAEPWTIPLAVERVGPDKAVLRLAADGFRGLSDVLLRIHYRGDVGYAFSGGKLISDNFNNGTPWEIGLRRFYSGVVREGIELSVSPLRRGKTVFSDSAMAVQQEFVGEKIAALDAIEALPVYEIRMVRP</sequence>
<dbReference type="RefSeq" id="WP_165907716.1">
    <property type="nucleotide sequence ID" value="NZ_SLUN01000002.1"/>
</dbReference>
<dbReference type="Pfam" id="PF01301">
    <property type="entry name" value="Glyco_hydro_35"/>
    <property type="match status" value="1"/>
</dbReference>
<dbReference type="Gene3D" id="3.20.20.80">
    <property type="entry name" value="Glycosidases"/>
    <property type="match status" value="1"/>
</dbReference>
<accession>A0A4R1SB84</accession>
<keyword evidence="2" id="KW-0378">Hydrolase</keyword>
<gene>
    <name evidence="2" type="ORF">EDC14_100213</name>
</gene>
<feature type="domain" description="Glycoside hydrolase 35 catalytic" evidence="1">
    <location>
        <begin position="59"/>
        <end position="173"/>
    </location>
</feature>
<evidence type="ECO:0000313" key="3">
    <source>
        <dbReference type="Proteomes" id="UP000295008"/>
    </source>
</evidence>